<accession>A9HLF1</accession>
<gene>
    <name evidence="3" type="ordered locus">GDI2215</name>
</gene>
<evidence type="ECO:0000256" key="1">
    <source>
        <dbReference type="SAM" id="MobiDB-lite"/>
    </source>
</evidence>
<dbReference type="KEGG" id="gdi:GDI2215"/>
<evidence type="ECO:0000313" key="4">
    <source>
        <dbReference type="Proteomes" id="UP000001176"/>
    </source>
</evidence>
<feature type="signal peptide" evidence="2">
    <location>
        <begin position="1"/>
        <end position="43"/>
    </location>
</feature>
<feature type="chain" id="PRO_5002739389" evidence="2">
    <location>
        <begin position="44"/>
        <end position="143"/>
    </location>
</feature>
<feature type="region of interest" description="Disordered" evidence="1">
    <location>
        <begin position="41"/>
        <end position="143"/>
    </location>
</feature>
<feature type="compositionally biased region" description="Basic and acidic residues" evidence="1">
    <location>
        <begin position="93"/>
        <end position="107"/>
    </location>
</feature>
<keyword evidence="2" id="KW-0732">Signal</keyword>
<name>A9HLF1_GLUDA</name>
<reference evidence="3 4" key="1">
    <citation type="journal article" date="2009" name="BMC Genomics">
        <title>Complete genome sequence of the sugarcane nitrogen-fixing endophyte Gluconacetobacter diazotrophicus Pal5.</title>
        <authorList>
            <person name="Bertalan M."/>
            <person name="Albano R."/>
            <person name="Padua V."/>
            <person name="Rouws L."/>
            <person name="Rojas C."/>
            <person name="Hemerly A."/>
            <person name="Teixeira K."/>
            <person name="Schwab S."/>
            <person name="Araujo J."/>
            <person name="Oliveira A."/>
            <person name="Franca L."/>
            <person name="Magalhaes V."/>
            <person name="Alqueres S."/>
            <person name="Cardoso A."/>
            <person name="Almeida W."/>
            <person name="Loureiro M.M."/>
            <person name="Nogueira E."/>
            <person name="Cidade D."/>
            <person name="Oliveira D."/>
            <person name="Simao T."/>
            <person name="Macedo J."/>
            <person name="Valadao A."/>
            <person name="Dreschsel M."/>
            <person name="Freitas F."/>
            <person name="Vidal M."/>
            <person name="Guedes H."/>
            <person name="Rodrigues E."/>
            <person name="Meneses C."/>
            <person name="Brioso P."/>
            <person name="Pozzer L."/>
            <person name="Figueiredo D."/>
            <person name="Montano H."/>
            <person name="Junior J."/>
            <person name="Filho G."/>
            <person name="Flores V."/>
            <person name="Ferreira B."/>
            <person name="Branco A."/>
            <person name="Gonzalez P."/>
            <person name="Guillobel H."/>
            <person name="Lemos M."/>
            <person name="Seibel L."/>
            <person name="Macedo J."/>
            <person name="Alves-Ferreira M."/>
            <person name="Sachetto-Martins G."/>
            <person name="Coelho A."/>
            <person name="Santos E."/>
            <person name="Amaral G."/>
            <person name="Neves A."/>
            <person name="Pacheco A.B."/>
            <person name="Carvalho D."/>
            <person name="Lery L."/>
            <person name="Bisch P."/>
            <person name="Rossle S.C."/>
            <person name="Urmenyi T."/>
            <person name="Kruger W.V."/>
            <person name="Martins O."/>
            <person name="Baldani J.I."/>
            <person name="Ferreira P.C."/>
        </authorList>
    </citation>
    <scope>NUCLEOTIDE SEQUENCE [LARGE SCALE GENOMIC DNA]</scope>
    <source>
        <strain evidence="4">ATCC 49037 / DSM 5601 / CCUG 37298 / CIP 103539 / LMG 7603 / PAl5</strain>
    </source>
</reference>
<proteinExistence type="predicted"/>
<keyword evidence="4" id="KW-1185">Reference proteome</keyword>
<organism evidence="3 4">
    <name type="scientific">Gluconacetobacter diazotrophicus (strain ATCC 49037 / DSM 5601 / CCUG 37298 / CIP 103539 / LMG 7603 / PAl5)</name>
    <dbReference type="NCBI Taxonomy" id="272568"/>
    <lineage>
        <taxon>Bacteria</taxon>
        <taxon>Pseudomonadati</taxon>
        <taxon>Pseudomonadota</taxon>
        <taxon>Alphaproteobacteria</taxon>
        <taxon>Acetobacterales</taxon>
        <taxon>Acetobacteraceae</taxon>
        <taxon>Gluconacetobacter</taxon>
    </lineage>
</organism>
<protein>
    <submittedName>
        <fullName evidence="3">Putative membrane protein</fullName>
    </submittedName>
</protein>
<dbReference type="EMBL" id="AM889285">
    <property type="protein sequence ID" value="CAP56158.1"/>
    <property type="molecule type" value="Genomic_DNA"/>
</dbReference>
<feature type="compositionally biased region" description="Polar residues" evidence="1">
    <location>
        <begin position="50"/>
        <end position="61"/>
    </location>
</feature>
<dbReference type="AlphaFoldDB" id="A9HLF1"/>
<evidence type="ECO:0000313" key="3">
    <source>
        <dbReference type="EMBL" id="CAP56158.1"/>
    </source>
</evidence>
<evidence type="ECO:0000256" key="2">
    <source>
        <dbReference type="SAM" id="SignalP"/>
    </source>
</evidence>
<sequence>MTCSYRIRMEGLPMAATLRTGLFPLLAGLCLLASPALPSRAMAAPDDFSSPGNRLPPQNQDGVEAQHGEDKTVVGRRSLPPGYQDAPSMDMNHGPDPDHEANVHRDAVTGSDLSRFGNAYQSSGPYGQGQMGDATGNGWVTPR</sequence>
<dbReference type="Proteomes" id="UP000001176">
    <property type="component" value="Chromosome"/>
</dbReference>
<feature type="compositionally biased region" description="Basic and acidic residues" evidence="1">
    <location>
        <begin position="64"/>
        <end position="73"/>
    </location>
</feature>